<proteinExistence type="predicted"/>
<protein>
    <recommendedName>
        <fullName evidence="3">DUF4097 domain-containing protein</fullName>
    </recommendedName>
</protein>
<feature type="chain" id="PRO_5018651941" description="DUF4097 domain-containing protein" evidence="2">
    <location>
        <begin position="34"/>
        <end position="257"/>
    </location>
</feature>
<evidence type="ECO:0000256" key="2">
    <source>
        <dbReference type="SAM" id="SignalP"/>
    </source>
</evidence>
<dbReference type="Pfam" id="PF13349">
    <property type="entry name" value="DUF4097"/>
    <property type="match status" value="1"/>
</dbReference>
<feature type="region of interest" description="Disordered" evidence="1">
    <location>
        <begin position="217"/>
        <end position="257"/>
    </location>
</feature>
<evidence type="ECO:0000256" key="1">
    <source>
        <dbReference type="SAM" id="MobiDB-lite"/>
    </source>
</evidence>
<gene>
    <name evidence="4" type="ORF">EKH77_09460</name>
</gene>
<dbReference type="Proteomes" id="UP000267900">
    <property type="component" value="Chromosome"/>
</dbReference>
<reference evidence="4 5" key="1">
    <citation type="submission" date="2018-12" db="EMBL/GenBank/DDBJ databases">
        <title>The whole draft genome of Streptomyce luteoverticillatus CGMCC 15060.</title>
        <authorList>
            <person name="Feng Z."/>
            <person name="Chen G."/>
            <person name="Zhang J."/>
            <person name="Zhu H."/>
            <person name="Yu X."/>
            <person name="Zhang W."/>
            <person name="Zhang X."/>
        </authorList>
    </citation>
    <scope>NUCLEOTIDE SEQUENCE [LARGE SCALE GENOMIC DNA]</scope>
    <source>
        <strain evidence="4 5">CGMCC 15060</strain>
    </source>
</reference>
<evidence type="ECO:0000313" key="5">
    <source>
        <dbReference type="Proteomes" id="UP000267900"/>
    </source>
</evidence>
<dbReference type="AlphaFoldDB" id="A0A3Q9FYH1"/>
<keyword evidence="2" id="KW-0732">Signal</keyword>
<accession>A0A3Q9FYH1</accession>
<dbReference type="EMBL" id="CP034587">
    <property type="protein sequence ID" value="AZQ71402.1"/>
    <property type="molecule type" value="Genomic_DNA"/>
</dbReference>
<organism evidence="4 5">
    <name type="scientific">Streptomyces luteoverticillatus</name>
    <name type="common">Streptoverticillium luteoverticillatus</name>
    <dbReference type="NCBI Taxonomy" id="66425"/>
    <lineage>
        <taxon>Bacteria</taxon>
        <taxon>Bacillati</taxon>
        <taxon>Actinomycetota</taxon>
        <taxon>Actinomycetes</taxon>
        <taxon>Kitasatosporales</taxon>
        <taxon>Streptomycetaceae</taxon>
        <taxon>Streptomyces</taxon>
    </lineage>
</organism>
<dbReference type="OrthoDB" id="5243271at2"/>
<keyword evidence="5" id="KW-1185">Reference proteome</keyword>
<dbReference type="InterPro" id="IPR025164">
    <property type="entry name" value="Toastrack_DUF4097"/>
</dbReference>
<name>A0A3Q9FYH1_STRLT</name>
<feature type="region of interest" description="Disordered" evidence="1">
    <location>
        <begin position="182"/>
        <end position="201"/>
    </location>
</feature>
<evidence type="ECO:0000259" key="3">
    <source>
        <dbReference type="Pfam" id="PF13349"/>
    </source>
</evidence>
<sequence length="257" mass="26455">MNARVRRAVRVSVLGGGALVAAVSLTGCGTGNAEDATPETRTFSIGGKQLTVDSDNSAIELVPVAKDGKDIKVTRWFDGWTLGGSAGVSWEMRGDTLKLRLKCTGISVGCEAKHRIEVPRGVSVKVDDANGEIKASGFETPLTLNSDNGSIDVRDSNGALELKTSNGEITAVNVGAPRIKAGSSNGQISISTSKAPESVDAETDNGAIRVTLPRTGYKVDARGDSGGVKVGVPRDDASGHSVRAHSSNGAVDIRATG</sequence>
<feature type="signal peptide" evidence="2">
    <location>
        <begin position="1"/>
        <end position="33"/>
    </location>
</feature>
<feature type="compositionally biased region" description="Polar residues" evidence="1">
    <location>
        <begin position="182"/>
        <end position="195"/>
    </location>
</feature>
<dbReference type="RefSeq" id="WP_126913958.1">
    <property type="nucleotide sequence ID" value="NZ_CP034587.1"/>
</dbReference>
<dbReference type="PROSITE" id="PS51257">
    <property type="entry name" value="PROKAR_LIPOPROTEIN"/>
    <property type="match status" value="1"/>
</dbReference>
<evidence type="ECO:0000313" key="4">
    <source>
        <dbReference type="EMBL" id="AZQ71402.1"/>
    </source>
</evidence>
<feature type="domain" description="DUF4097" evidence="3">
    <location>
        <begin position="124"/>
        <end position="250"/>
    </location>
</feature>